<organism evidence="2 3">
    <name type="scientific">Cinara cedri</name>
    <dbReference type="NCBI Taxonomy" id="506608"/>
    <lineage>
        <taxon>Eukaryota</taxon>
        <taxon>Metazoa</taxon>
        <taxon>Ecdysozoa</taxon>
        <taxon>Arthropoda</taxon>
        <taxon>Hexapoda</taxon>
        <taxon>Insecta</taxon>
        <taxon>Pterygota</taxon>
        <taxon>Neoptera</taxon>
        <taxon>Paraneoptera</taxon>
        <taxon>Hemiptera</taxon>
        <taxon>Sternorrhyncha</taxon>
        <taxon>Aphidomorpha</taxon>
        <taxon>Aphidoidea</taxon>
        <taxon>Aphididae</taxon>
        <taxon>Lachninae</taxon>
        <taxon>Cinara</taxon>
    </lineage>
</organism>
<accession>A0A5E4NC36</accession>
<sequence>MEQDMARHRFKKNYFNLANTNNQPQWPTVLAVIMEQLDRASRSLQNARELGGPASGIPTWETLMTAWEAYKASINDVSDDFASAPSITNNEDVQIKWAQAATAVQLRNHPVIRVALSRGVLNVPIVTPSNSPWPFDSTADAHARRVKAIEDDMNAWAMEGGLPAQRPALEGHSDGEETDDDSSPVVLPAVVKREPATRMVPDGMQASPWQNYRLTD</sequence>
<evidence type="ECO:0000313" key="3">
    <source>
        <dbReference type="Proteomes" id="UP000325440"/>
    </source>
</evidence>
<protein>
    <submittedName>
        <fullName evidence="2">Uncharacterized protein</fullName>
    </submittedName>
</protein>
<gene>
    <name evidence="2" type="ORF">CINCED_3A012329</name>
</gene>
<evidence type="ECO:0000256" key="1">
    <source>
        <dbReference type="SAM" id="MobiDB-lite"/>
    </source>
</evidence>
<name>A0A5E4NC36_9HEMI</name>
<dbReference type="EMBL" id="CABPRJ010001952">
    <property type="protein sequence ID" value="VVC42418.1"/>
    <property type="molecule type" value="Genomic_DNA"/>
</dbReference>
<feature type="region of interest" description="Disordered" evidence="1">
    <location>
        <begin position="164"/>
        <end position="216"/>
    </location>
</feature>
<reference evidence="2 3" key="1">
    <citation type="submission" date="2019-08" db="EMBL/GenBank/DDBJ databases">
        <authorList>
            <person name="Alioto T."/>
            <person name="Alioto T."/>
            <person name="Gomez Garrido J."/>
        </authorList>
    </citation>
    <scope>NUCLEOTIDE SEQUENCE [LARGE SCALE GENOMIC DNA]</scope>
</reference>
<dbReference type="OrthoDB" id="6646257at2759"/>
<dbReference type="AlphaFoldDB" id="A0A5E4NC36"/>
<evidence type="ECO:0000313" key="2">
    <source>
        <dbReference type="EMBL" id="VVC42418.1"/>
    </source>
</evidence>
<feature type="compositionally biased region" description="Polar residues" evidence="1">
    <location>
        <begin position="207"/>
        <end position="216"/>
    </location>
</feature>
<dbReference type="Proteomes" id="UP000325440">
    <property type="component" value="Unassembled WGS sequence"/>
</dbReference>
<keyword evidence="3" id="KW-1185">Reference proteome</keyword>
<proteinExistence type="predicted"/>